<dbReference type="Proteomes" id="UP001215280">
    <property type="component" value="Unassembled WGS sequence"/>
</dbReference>
<reference evidence="1" key="1">
    <citation type="submission" date="2023-03" db="EMBL/GenBank/DDBJ databases">
        <title>Massive genome expansion in bonnet fungi (Mycena s.s.) driven by repeated elements and novel gene families across ecological guilds.</title>
        <authorList>
            <consortium name="Lawrence Berkeley National Laboratory"/>
            <person name="Harder C.B."/>
            <person name="Miyauchi S."/>
            <person name="Viragh M."/>
            <person name="Kuo A."/>
            <person name="Thoen E."/>
            <person name="Andreopoulos B."/>
            <person name="Lu D."/>
            <person name="Skrede I."/>
            <person name="Drula E."/>
            <person name="Henrissat B."/>
            <person name="Morin E."/>
            <person name="Kohler A."/>
            <person name="Barry K."/>
            <person name="LaButti K."/>
            <person name="Morin E."/>
            <person name="Salamov A."/>
            <person name="Lipzen A."/>
            <person name="Mereny Z."/>
            <person name="Hegedus B."/>
            <person name="Baldrian P."/>
            <person name="Stursova M."/>
            <person name="Weitz H."/>
            <person name="Taylor A."/>
            <person name="Grigoriev I.V."/>
            <person name="Nagy L.G."/>
            <person name="Martin F."/>
            <person name="Kauserud H."/>
        </authorList>
    </citation>
    <scope>NUCLEOTIDE SEQUENCE</scope>
    <source>
        <strain evidence="1">CBHHK188m</strain>
    </source>
</reference>
<proteinExistence type="predicted"/>
<evidence type="ECO:0000313" key="1">
    <source>
        <dbReference type="EMBL" id="KAJ7714890.1"/>
    </source>
</evidence>
<accession>A0AAD7H8C3</accession>
<name>A0AAD7H8C3_9AGAR</name>
<gene>
    <name evidence="1" type="ORF">DFH07DRAFT_974334</name>
</gene>
<comment type="caution">
    <text evidence="1">The sequence shown here is derived from an EMBL/GenBank/DDBJ whole genome shotgun (WGS) entry which is preliminary data.</text>
</comment>
<keyword evidence="2" id="KW-1185">Reference proteome</keyword>
<dbReference type="EMBL" id="JARJLG010000360">
    <property type="protein sequence ID" value="KAJ7714890.1"/>
    <property type="molecule type" value="Genomic_DNA"/>
</dbReference>
<sequence length="129" mass="14017">MSQLRKIAHISLAGETARNLSDWVLSIVAWTPPSDLSSVSSVLVQLYTERSEDNPSRSEDLYKDDQLQHGVNNAQIAPSAAPVVDISDFVVTGTNTLRVEAVSTLLNAINAVPELAPLGFSELRRALFQ</sequence>
<evidence type="ECO:0000313" key="2">
    <source>
        <dbReference type="Proteomes" id="UP001215280"/>
    </source>
</evidence>
<dbReference type="AlphaFoldDB" id="A0AAD7H8C3"/>
<organism evidence="1 2">
    <name type="scientific">Mycena maculata</name>
    <dbReference type="NCBI Taxonomy" id="230809"/>
    <lineage>
        <taxon>Eukaryota</taxon>
        <taxon>Fungi</taxon>
        <taxon>Dikarya</taxon>
        <taxon>Basidiomycota</taxon>
        <taxon>Agaricomycotina</taxon>
        <taxon>Agaricomycetes</taxon>
        <taxon>Agaricomycetidae</taxon>
        <taxon>Agaricales</taxon>
        <taxon>Marasmiineae</taxon>
        <taxon>Mycenaceae</taxon>
        <taxon>Mycena</taxon>
    </lineage>
</organism>
<protein>
    <submittedName>
        <fullName evidence="1">Uncharacterized protein</fullName>
    </submittedName>
</protein>